<dbReference type="Proteomes" id="UP000608522">
    <property type="component" value="Unassembled WGS sequence"/>
</dbReference>
<proteinExistence type="predicted"/>
<dbReference type="EMBL" id="BNED01000005">
    <property type="protein sequence ID" value="GHI80116.1"/>
    <property type="molecule type" value="Genomic_DNA"/>
</dbReference>
<name>A0ABQ3TI92_9ACTN</name>
<gene>
    <name evidence="1" type="ORF">Sspor_56770</name>
</gene>
<organism evidence="1 2">
    <name type="scientific">Streptomyces spororaveus</name>
    <dbReference type="NCBI Taxonomy" id="284039"/>
    <lineage>
        <taxon>Bacteria</taxon>
        <taxon>Bacillati</taxon>
        <taxon>Actinomycetota</taxon>
        <taxon>Actinomycetes</taxon>
        <taxon>Kitasatosporales</taxon>
        <taxon>Streptomycetaceae</taxon>
        <taxon>Streptomyces</taxon>
    </lineage>
</organism>
<keyword evidence="2" id="KW-1185">Reference proteome</keyword>
<reference evidence="2" key="1">
    <citation type="submission" date="2023-07" db="EMBL/GenBank/DDBJ databases">
        <title>Whole genome shotgun sequence of Streptomyces spororaveus NBRC 15456.</title>
        <authorList>
            <person name="Komaki H."/>
            <person name="Tamura T."/>
        </authorList>
    </citation>
    <scope>NUCLEOTIDE SEQUENCE [LARGE SCALE GENOMIC DNA]</scope>
    <source>
        <strain evidence="2">NBRC 15456</strain>
    </source>
</reference>
<accession>A0ABQ3TI92</accession>
<evidence type="ECO:0000313" key="1">
    <source>
        <dbReference type="EMBL" id="GHI80116.1"/>
    </source>
</evidence>
<comment type="caution">
    <text evidence="1">The sequence shown here is derived from an EMBL/GenBank/DDBJ whole genome shotgun (WGS) entry which is preliminary data.</text>
</comment>
<evidence type="ECO:0000313" key="2">
    <source>
        <dbReference type="Proteomes" id="UP000608522"/>
    </source>
</evidence>
<protein>
    <submittedName>
        <fullName evidence="1">Uncharacterized protein</fullName>
    </submittedName>
</protein>
<sequence length="87" mass="8595">MLAQLGEGQHAGAAAGEVREGEGCVVVHDAVIPSGHGLANPCYTLVDKSGQAGAKVRAFDCRWGAPVWGTRPGTVSRGGAPGNGAAG</sequence>